<dbReference type="InterPro" id="IPR011629">
    <property type="entry name" value="CobW-like_C"/>
</dbReference>
<organism evidence="3 4">
    <name type="scientific">Pseudoxanthomonas helianthi</name>
    <dbReference type="NCBI Taxonomy" id="1453541"/>
    <lineage>
        <taxon>Bacteria</taxon>
        <taxon>Pseudomonadati</taxon>
        <taxon>Pseudomonadota</taxon>
        <taxon>Gammaproteobacteria</taxon>
        <taxon>Lysobacterales</taxon>
        <taxon>Lysobacteraceae</taxon>
        <taxon>Pseudoxanthomonas</taxon>
    </lineage>
</organism>
<comment type="function">
    <text evidence="1">Zinc chaperone that directly transfers zinc cofactor to target proteins, thereby activating them. Zinc is transferred from the CXCC motif in the GTPase domain to the zinc binding site in target proteins in a process requiring GTP hydrolysis.</text>
</comment>
<dbReference type="SUPFAM" id="SSF52540">
    <property type="entry name" value="P-loop containing nucleoside triphosphate hydrolases"/>
    <property type="match status" value="1"/>
</dbReference>
<dbReference type="AlphaFoldDB" id="A0A940X208"/>
<dbReference type="Gene3D" id="3.40.50.300">
    <property type="entry name" value="P-loop containing nucleotide triphosphate hydrolases"/>
    <property type="match status" value="1"/>
</dbReference>
<dbReference type="CDD" id="cd03112">
    <property type="entry name" value="CobW-like"/>
    <property type="match status" value="1"/>
</dbReference>
<dbReference type="PANTHER" id="PTHR43603">
    <property type="entry name" value="COBW DOMAIN-CONTAINING PROTEIN DDB_G0274527"/>
    <property type="match status" value="1"/>
</dbReference>
<accession>A0A940X208</accession>
<dbReference type="EMBL" id="JAGKTC010000001">
    <property type="protein sequence ID" value="MBP3984290.1"/>
    <property type="molecule type" value="Genomic_DNA"/>
</dbReference>
<evidence type="ECO:0000313" key="4">
    <source>
        <dbReference type="Proteomes" id="UP000673447"/>
    </source>
</evidence>
<comment type="caution">
    <text evidence="3">The sequence shown here is derived from an EMBL/GenBank/DDBJ whole genome shotgun (WGS) entry which is preliminary data.</text>
</comment>
<evidence type="ECO:0000313" key="3">
    <source>
        <dbReference type="EMBL" id="MBP3984290.1"/>
    </source>
</evidence>
<feature type="domain" description="CobW C-terminal" evidence="2">
    <location>
        <begin position="266"/>
        <end position="420"/>
    </location>
</feature>
<dbReference type="Pfam" id="PF02492">
    <property type="entry name" value="cobW"/>
    <property type="match status" value="1"/>
</dbReference>
<dbReference type="Proteomes" id="UP000673447">
    <property type="component" value="Unassembled WGS sequence"/>
</dbReference>
<dbReference type="PANTHER" id="PTHR43603:SF1">
    <property type="entry name" value="ZINC-REGULATED GTPASE METALLOPROTEIN ACTIVATOR 1"/>
    <property type="match status" value="1"/>
</dbReference>
<gene>
    <name evidence="3" type="ORF">J5837_07595</name>
</gene>
<keyword evidence="4" id="KW-1185">Reference proteome</keyword>
<sequence>MLSSPPPVSRRKRLPVTVLSGFLGAGKTTVLNHVLRNREGRKVAVIVNDMSEVNIDAALVRDGGAALSRTEEALVEFSNGCICCTLRDDLMQEVRRLADAGRFDYLLIESTGISEPMPVAATFAVRDERGFSLSDVARLDTMVTVVDGTRFLDDFSSSERLADRGQHVGPNDDRGIVNLLADQIEFADVIVLGKCDIADPDKLALTRAMLRGLNRDARIVESRNGELPLAEILDTGRFDFVRAQLAPGWMKELRGEHTPETEQYGISSFVFRARRPFHPLRFGRLLDRGIDGVIRAKGFFWLASRMDWVGELAVVGGSTRTNAAGFWYAARHRVDADQVGVPPSPLERTWAPLTEQGWARARMARWSAPLPPPHAMSDPREHHALQRLWHPLWGDRRQELAIIGIGLDEARVRAELDACLLTDEEMAVGPDGWLDAPDPFPAWRR</sequence>
<dbReference type="InterPro" id="IPR051927">
    <property type="entry name" value="Zn_Chap_cDPG_Synth"/>
</dbReference>
<name>A0A940X208_9GAMM</name>
<evidence type="ECO:0000259" key="2">
    <source>
        <dbReference type="SMART" id="SM00833"/>
    </source>
</evidence>
<protein>
    <submittedName>
        <fullName evidence="3">GTP-binding protein</fullName>
    </submittedName>
</protein>
<proteinExistence type="predicted"/>
<reference evidence="3" key="1">
    <citation type="journal article" date="2016" name="Int. J. Syst. Evol. Microbiol.">
        <title>Pseudoxanthomonas helianthi sp. nov., isolated from roots of Jerusalem artichoke (Helianthus tuberosus).</title>
        <authorList>
            <person name="Kittiwongwattana C."/>
            <person name="Thawai C."/>
        </authorList>
    </citation>
    <scope>NUCLEOTIDE SEQUENCE</scope>
    <source>
        <strain evidence="3">110414</strain>
    </source>
</reference>
<dbReference type="InterPro" id="IPR027417">
    <property type="entry name" value="P-loop_NTPase"/>
</dbReference>
<dbReference type="SMART" id="SM00833">
    <property type="entry name" value="CobW_C"/>
    <property type="match status" value="1"/>
</dbReference>
<dbReference type="InterPro" id="IPR003495">
    <property type="entry name" value="CobW/HypB/UreG_nucleotide-bd"/>
</dbReference>
<evidence type="ECO:0000256" key="1">
    <source>
        <dbReference type="ARBA" id="ARBA00045658"/>
    </source>
</evidence>
<dbReference type="RefSeq" id="WP_210536061.1">
    <property type="nucleotide sequence ID" value="NZ_JAGKTC010000001.1"/>
</dbReference>
<reference evidence="3" key="2">
    <citation type="submission" date="2021-03" db="EMBL/GenBank/DDBJ databases">
        <authorList>
            <person name="Cao W."/>
        </authorList>
    </citation>
    <scope>NUCLEOTIDE SEQUENCE</scope>
    <source>
        <strain evidence="3">110414</strain>
    </source>
</reference>
<dbReference type="Pfam" id="PF07683">
    <property type="entry name" value="CobW_C"/>
    <property type="match status" value="1"/>
</dbReference>